<evidence type="ECO:0000256" key="1">
    <source>
        <dbReference type="SAM" id="MobiDB-lite"/>
    </source>
</evidence>
<proteinExistence type="predicted"/>
<feature type="compositionally biased region" description="Polar residues" evidence="1">
    <location>
        <begin position="1"/>
        <end position="14"/>
    </location>
</feature>
<dbReference type="AlphaFoldDB" id="A0A183EXL1"/>
<organism evidence="2">
    <name type="scientific">Gongylonema pulchrum</name>
    <dbReference type="NCBI Taxonomy" id="637853"/>
    <lineage>
        <taxon>Eukaryota</taxon>
        <taxon>Metazoa</taxon>
        <taxon>Ecdysozoa</taxon>
        <taxon>Nematoda</taxon>
        <taxon>Chromadorea</taxon>
        <taxon>Rhabditida</taxon>
        <taxon>Spirurina</taxon>
        <taxon>Spiruromorpha</taxon>
        <taxon>Spiruroidea</taxon>
        <taxon>Gongylonematidae</taxon>
        <taxon>Gongylonema</taxon>
    </lineage>
</organism>
<feature type="region of interest" description="Disordered" evidence="1">
    <location>
        <begin position="1"/>
        <end position="26"/>
    </location>
</feature>
<reference evidence="2" key="1">
    <citation type="submission" date="2016-06" db="UniProtKB">
        <authorList>
            <consortium name="WormBaseParasite"/>
        </authorList>
    </citation>
    <scope>IDENTIFICATION</scope>
</reference>
<name>A0A183EXL1_9BILA</name>
<protein>
    <submittedName>
        <fullName evidence="2">KRR-R motif-containing protein 1</fullName>
    </submittedName>
</protein>
<dbReference type="WBParaSite" id="GPUH_0002573201-mRNA-1">
    <property type="protein sequence ID" value="GPUH_0002573201-mRNA-1"/>
    <property type="gene ID" value="GPUH_0002573201"/>
</dbReference>
<accession>A0A183EXL1</accession>
<evidence type="ECO:0000313" key="2">
    <source>
        <dbReference type="WBParaSite" id="GPUH_0002573201-mRNA-1"/>
    </source>
</evidence>
<sequence>LNGSTALDTENAGTVSEPETVGQEISDLEPTKVVMLPGEYIQPRYLPQNACWQLLTSDQLKGTIFETMDLNPMLSKINRHPFNVLVDNAGFVSDEQLKRVEEVRKEIGLDMGQICYGLMT</sequence>